<keyword evidence="3" id="KW-1185">Reference proteome</keyword>
<dbReference type="AlphaFoldDB" id="W9SHA4"/>
<organism evidence="2 3">
    <name type="scientific">Morus notabilis</name>
    <dbReference type="NCBI Taxonomy" id="981085"/>
    <lineage>
        <taxon>Eukaryota</taxon>
        <taxon>Viridiplantae</taxon>
        <taxon>Streptophyta</taxon>
        <taxon>Embryophyta</taxon>
        <taxon>Tracheophyta</taxon>
        <taxon>Spermatophyta</taxon>
        <taxon>Magnoliopsida</taxon>
        <taxon>eudicotyledons</taxon>
        <taxon>Gunneridae</taxon>
        <taxon>Pentapetalae</taxon>
        <taxon>rosids</taxon>
        <taxon>fabids</taxon>
        <taxon>Rosales</taxon>
        <taxon>Moraceae</taxon>
        <taxon>Moreae</taxon>
        <taxon>Morus</taxon>
    </lineage>
</organism>
<name>W9SHA4_9ROSA</name>
<accession>W9SHA4</accession>
<evidence type="ECO:0000313" key="2">
    <source>
        <dbReference type="EMBL" id="EXC06817.1"/>
    </source>
</evidence>
<sequence>MVTELGSPILQCDSEEGEGAKITVTRSASLFHSQDRRSARSKTPTRTRYEFSQSVSSSSLVRSKQRVQERRPKFGEERNVERGERETGEESQRERERCLKIREERDATGG</sequence>
<feature type="compositionally biased region" description="Basic and acidic residues" evidence="1">
    <location>
        <begin position="66"/>
        <end position="110"/>
    </location>
</feature>
<reference evidence="3" key="1">
    <citation type="submission" date="2013-01" db="EMBL/GenBank/DDBJ databases">
        <title>Draft Genome Sequence of a Mulberry Tree, Morus notabilis C.K. Schneid.</title>
        <authorList>
            <person name="He N."/>
            <person name="Zhao S."/>
        </authorList>
    </citation>
    <scope>NUCLEOTIDE SEQUENCE</scope>
</reference>
<dbReference type="Proteomes" id="UP000030645">
    <property type="component" value="Unassembled WGS sequence"/>
</dbReference>
<evidence type="ECO:0000256" key="1">
    <source>
        <dbReference type="SAM" id="MobiDB-lite"/>
    </source>
</evidence>
<feature type="compositionally biased region" description="Low complexity" evidence="1">
    <location>
        <begin position="52"/>
        <end position="62"/>
    </location>
</feature>
<dbReference type="EMBL" id="KE345571">
    <property type="protein sequence ID" value="EXC06817.1"/>
    <property type="molecule type" value="Genomic_DNA"/>
</dbReference>
<evidence type="ECO:0000313" key="3">
    <source>
        <dbReference type="Proteomes" id="UP000030645"/>
    </source>
</evidence>
<proteinExistence type="predicted"/>
<gene>
    <name evidence="2" type="ORF">L484_017283</name>
</gene>
<feature type="region of interest" description="Disordered" evidence="1">
    <location>
        <begin position="24"/>
        <end position="110"/>
    </location>
</feature>
<protein>
    <submittedName>
        <fullName evidence="2">Uncharacterized protein</fullName>
    </submittedName>
</protein>